<feature type="compositionally biased region" description="Basic residues" evidence="1">
    <location>
        <begin position="296"/>
        <end position="310"/>
    </location>
</feature>
<dbReference type="AlphaFoldDB" id="A0ABD3PI29"/>
<dbReference type="Proteomes" id="UP001530400">
    <property type="component" value="Unassembled WGS sequence"/>
</dbReference>
<name>A0ABD3PI29_9STRA</name>
<comment type="caution">
    <text evidence="2">The sequence shown here is derived from an EMBL/GenBank/DDBJ whole genome shotgun (WGS) entry which is preliminary data.</text>
</comment>
<accession>A0ABD3PI29</accession>
<evidence type="ECO:0000256" key="1">
    <source>
        <dbReference type="SAM" id="MobiDB-lite"/>
    </source>
</evidence>
<reference evidence="2 3" key="1">
    <citation type="submission" date="2024-10" db="EMBL/GenBank/DDBJ databases">
        <title>Updated reference genomes for cyclostephanoid diatoms.</title>
        <authorList>
            <person name="Roberts W.R."/>
            <person name="Alverson A.J."/>
        </authorList>
    </citation>
    <scope>NUCLEOTIDE SEQUENCE [LARGE SCALE GENOMIC DNA]</scope>
    <source>
        <strain evidence="2 3">AJA010-31</strain>
    </source>
</reference>
<proteinExistence type="predicted"/>
<feature type="region of interest" description="Disordered" evidence="1">
    <location>
        <begin position="293"/>
        <end position="319"/>
    </location>
</feature>
<keyword evidence="3" id="KW-1185">Reference proteome</keyword>
<dbReference type="EMBL" id="JALLPJ020000629">
    <property type="protein sequence ID" value="KAL3786961.1"/>
    <property type="molecule type" value="Genomic_DNA"/>
</dbReference>
<organism evidence="2 3">
    <name type="scientific">Cyclotella atomus</name>
    <dbReference type="NCBI Taxonomy" id="382360"/>
    <lineage>
        <taxon>Eukaryota</taxon>
        <taxon>Sar</taxon>
        <taxon>Stramenopiles</taxon>
        <taxon>Ochrophyta</taxon>
        <taxon>Bacillariophyta</taxon>
        <taxon>Coscinodiscophyceae</taxon>
        <taxon>Thalassiosirophycidae</taxon>
        <taxon>Stephanodiscales</taxon>
        <taxon>Stephanodiscaceae</taxon>
        <taxon>Cyclotella</taxon>
    </lineage>
</organism>
<protein>
    <submittedName>
        <fullName evidence="2">Uncharacterized protein</fullName>
    </submittedName>
</protein>
<sequence>MGKKNSKRSDKSFRAIKNGTDKEMKAFQKWLEDQLSEVSHLPLPTNVDHSMGAAIAQMTMFWFDKPRVGIFLACCRDQDLFSHVYWFKIQDLYDAGQFELARPWVITFHIALHLANLEKKGQIHHEWQLVELAKWAVEYDGINKTRDQLMISDHYLGNAYYYARSTRVSLAHFLIVTAAAYLNRHEKSYYSFLAPYIAVFIKFDWLNPRLLKMNSSTQLKTLVMMFTNGPIADYEMRNSDIVSSTDVILIAIVKKQQIIINIGGKPNSKQQILQRNEGDKSTIARCEKKSSAHVSSKLKIRQSSSKKKSSRGNVDYNVNTNDDRLMHSNLLGLVFEEAADIFKERRQRLNDLAIKKSALKQKSPCKVQIHVDESEVVHHNTSCESKAGKTFFPVLIGHEEYLYKSSKASKLSQVSPCSLDLHGCTREEALFKLSSSLPNWLDAAMKEHPYTLLTGGGSQIVADAVEHWIRASRNVANRF</sequence>
<evidence type="ECO:0000313" key="2">
    <source>
        <dbReference type="EMBL" id="KAL3786961.1"/>
    </source>
</evidence>
<evidence type="ECO:0000313" key="3">
    <source>
        <dbReference type="Proteomes" id="UP001530400"/>
    </source>
</evidence>
<gene>
    <name evidence="2" type="ORF">ACHAWO_005100</name>
</gene>